<reference evidence="3" key="1">
    <citation type="submission" date="2023-07" db="EMBL/GenBank/DDBJ databases">
        <title>30 novel species of actinomycetes from the DSMZ collection.</title>
        <authorList>
            <person name="Nouioui I."/>
        </authorList>
    </citation>
    <scope>NUCLEOTIDE SEQUENCE [LARGE SCALE GENOMIC DNA]</scope>
    <source>
        <strain evidence="3">DSM 44918</strain>
    </source>
</reference>
<evidence type="ECO:0000256" key="1">
    <source>
        <dbReference type="SAM" id="Phobius"/>
    </source>
</evidence>
<dbReference type="EMBL" id="JAVREM010000076">
    <property type="protein sequence ID" value="MDT0322867.1"/>
    <property type="molecule type" value="Genomic_DNA"/>
</dbReference>
<proteinExistence type="predicted"/>
<dbReference type="RefSeq" id="WP_311603740.1">
    <property type="nucleotide sequence ID" value="NZ_JAVREM010000076.1"/>
</dbReference>
<keyword evidence="1" id="KW-0472">Membrane</keyword>
<organism evidence="2 3">
    <name type="scientific">Streptomyces millisiae</name>
    <dbReference type="NCBI Taxonomy" id="3075542"/>
    <lineage>
        <taxon>Bacteria</taxon>
        <taxon>Bacillati</taxon>
        <taxon>Actinomycetota</taxon>
        <taxon>Actinomycetes</taxon>
        <taxon>Kitasatosporales</taxon>
        <taxon>Streptomycetaceae</taxon>
        <taxon>Streptomyces</taxon>
    </lineage>
</organism>
<evidence type="ECO:0008006" key="4">
    <source>
        <dbReference type="Google" id="ProtNLM"/>
    </source>
</evidence>
<name>A0ABU2LZ49_9ACTN</name>
<keyword evidence="3" id="KW-1185">Reference proteome</keyword>
<evidence type="ECO:0000313" key="2">
    <source>
        <dbReference type="EMBL" id="MDT0322867.1"/>
    </source>
</evidence>
<comment type="caution">
    <text evidence="2">The sequence shown here is derived from an EMBL/GenBank/DDBJ whole genome shotgun (WGS) entry which is preliminary data.</text>
</comment>
<feature type="transmembrane region" description="Helical" evidence="1">
    <location>
        <begin position="75"/>
        <end position="98"/>
    </location>
</feature>
<dbReference type="Proteomes" id="UP001183420">
    <property type="component" value="Unassembled WGS sequence"/>
</dbReference>
<gene>
    <name evidence="2" type="ORF">RNC47_31590</name>
</gene>
<keyword evidence="1" id="KW-0812">Transmembrane</keyword>
<accession>A0ABU2LZ49</accession>
<protein>
    <recommendedName>
        <fullName evidence="4">Integral membrane protein</fullName>
    </recommendedName>
</protein>
<sequence length="205" mass="21947">MTAARAALRLARHELLLTTSTLRWATRRGPHGVRAGEDLPVPYAAGQHAVTLCFLFASVVETVVLALLIPWPLVHLIALVLGVWGCWFVIALHASLAVRPHVIGADGSLRLRYGALLDIRIPAERIASARVERRYPATSPGAVDERGHADLAVAGQTTVTVELTEPIAFTRVLGATATARAFRCYAEDPGSAVAALRARARLDPA</sequence>
<feature type="transmembrane region" description="Helical" evidence="1">
    <location>
        <begin position="49"/>
        <end position="69"/>
    </location>
</feature>
<keyword evidence="1" id="KW-1133">Transmembrane helix</keyword>
<evidence type="ECO:0000313" key="3">
    <source>
        <dbReference type="Proteomes" id="UP001183420"/>
    </source>
</evidence>